<feature type="transmembrane region" description="Helical" evidence="2">
    <location>
        <begin position="517"/>
        <end position="537"/>
    </location>
</feature>
<keyword evidence="2" id="KW-0812">Transmembrane</keyword>
<dbReference type="RefSeq" id="WP_187001279.1">
    <property type="nucleotide sequence ID" value="NZ_CP060414.2"/>
</dbReference>
<dbReference type="Proteomes" id="UP000516412">
    <property type="component" value="Chromosome"/>
</dbReference>
<dbReference type="AlphaFoldDB" id="A0A7H1M9L3"/>
<dbReference type="Pfam" id="PF10145">
    <property type="entry name" value="PhageMin_Tail"/>
    <property type="match status" value="1"/>
</dbReference>
<accession>A0A7H1M9L3</accession>
<gene>
    <name evidence="4" type="ORF">H7A79_0990</name>
</gene>
<feature type="transmembrane region" description="Helical" evidence="2">
    <location>
        <begin position="411"/>
        <end position="439"/>
    </location>
</feature>
<organism evidence="4 5">
    <name type="scientific">Neisseria musculi</name>
    <dbReference type="NCBI Taxonomy" id="1815583"/>
    <lineage>
        <taxon>Bacteria</taxon>
        <taxon>Pseudomonadati</taxon>
        <taxon>Pseudomonadota</taxon>
        <taxon>Betaproteobacteria</taxon>
        <taxon>Neisseriales</taxon>
        <taxon>Neisseriaceae</taxon>
        <taxon>Neisseria</taxon>
    </lineage>
</organism>
<proteinExistence type="predicted"/>
<keyword evidence="2" id="KW-1133">Transmembrane helix</keyword>
<protein>
    <submittedName>
        <fullName evidence="4">Phage tail tape measure protein TP901 family core region</fullName>
    </submittedName>
</protein>
<evidence type="ECO:0000259" key="3">
    <source>
        <dbReference type="Pfam" id="PF10145"/>
    </source>
</evidence>
<keyword evidence="2" id="KW-0472">Membrane</keyword>
<sequence length="742" mass="78308">MSSNLAIAITVGATVGGAIAGIKNLRSVVGMLKNDSISASKKLMALGSGTAIAAAASVNSIKAVSNIVMSLSEEAIKFESAMADVKKVVDFETPQGLENLKKDILELTRTIPMAKEELAAIAASGGQLGVAEKDLKSFTVTIAKMGVAFNMSADEAGDSMAKLANIYKIPIAEIDKLGDAVNHLSNNFPAKAGDIVNALSRVGGVAVQFGLAETQAAALSNAFISLGRRPEVAGTAINGMLTKLMTAEKQGKKFQAALEGMGTDAKTLKKAISENAEQALVDFLHKVEKLPKADQMGALVDLFGLEYADDVAALVGGLDTYKQSLESLKKAGKDGKAEFLGSMEKEFAARSATTENGLTLMKNSWAEFMTVIGDRLLPIINQVSSALAGLIHSATDWAAKNPAIIDMIIEFGGVLAGLVVGVTTFTALMGMASMGFVIFSKGMSVVNTMLGGFMKAVSFFGRGLLFVIRLLPMLGSAFIKLGAFLMANPIFLALGLLAVAAYMLYNNWSSMVGGAKALWQSLVTFFSGLWAKITAFFSSGIGNIAATILNFSPLGLFYQAFASVMSWFGVTLPSTFTGFGRMLIQGLINGIKSAAAAVYNTIASIGNSIKAKFQAVMDIHSPSREFRRFGGFITQGLDIGIRRTANRPIGTVGAWAGRLKDSFGSRIGQLRADVAARVSGHRADFEQARQAAGAGGVTIHFNPTINAPGGDPAQIQTALQMGLREFETLFHRMMADRERRAF</sequence>
<feature type="transmembrane region" description="Helical" evidence="2">
    <location>
        <begin position="557"/>
        <end position="579"/>
    </location>
</feature>
<keyword evidence="1" id="KW-1188">Viral release from host cell</keyword>
<dbReference type="EMBL" id="CP060414">
    <property type="protein sequence ID" value="QNT58328.1"/>
    <property type="molecule type" value="Genomic_DNA"/>
</dbReference>
<keyword evidence="5" id="KW-1185">Reference proteome</keyword>
<feature type="transmembrane region" description="Helical" evidence="2">
    <location>
        <begin position="485"/>
        <end position="505"/>
    </location>
</feature>
<feature type="domain" description="Phage tail tape measure protein" evidence="3">
    <location>
        <begin position="102"/>
        <end position="304"/>
    </location>
</feature>
<dbReference type="KEGG" id="nmus:H7A79_0990"/>
<name>A0A7H1M9L3_9NEIS</name>
<dbReference type="InterPro" id="IPR010090">
    <property type="entry name" value="Phage_tape_meas"/>
</dbReference>
<evidence type="ECO:0000313" key="5">
    <source>
        <dbReference type="Proteomes" id="UP000516412"/>
    </source>
</evidence>
<reference evidence="4" key="1">
    <citation type="submission" date="2024-06" db="EMBL/GenBank/DDBJ databases">
        <title>Complete Genome Sequence of mouse commensal type strain Neisseria musculi.</title>
        <authorList>
            <person name="Thapa E."/>
            <person name="Aluvathingal J."/>
            <person name="Nadendla S."/>
            <person name="Mehta A."/>
            <person name="Tettelin H."/>
            <person name="Weyand N.J."/>
        </authorList>
    </citation>
    <scope>NUCLEOTIDE SEQUENCE</scope>
    <source>
        <strain evidence="4">NW831</strain>
    </source>
</reference>
<evidence type="ECO:0000313" key="4">
    <source>
        <dbReference type="EMBL" id="QNT58328.1"/>
    </source>
</evidence>
<evidence type="ECO:0000256" key="2">
    <source>
        <dbReference type="SAM" id="Phobius"/>
    </source>
</evidence>
<dbReference type="PANTHER" id="PTHR37813">
    <property type="entry name" value="FELS-2 PROPHAGE PROTEIN"/>
    <property type="match status" value="1"/>
</dbReference>
<dbReference type="NCBIfam" id="TIGR01760">
    <property type="entry name" value="tape_meas_TP901"/>
    <property type="match status" value="1"/>
</dbReference>
<evidence type="ECO:0000256" key="1">
    <source>
        <dbReference type="ARBA" id="ARBA00022612"/>
    </source>
</evidence>
<dbReference type="PANTHER" id="PTHR37813:SF1">
    <property type="entry name" value="FELS-2 PROPHAGE PROTEIN"/>
    <property type="match status" value="1"/>
</dbReference>